<feature type="binding site" evidence="1">
    <location>
        <begin position="162"/>
        <end position="163"/>
    </location>
    <ligand>
        <name>substrate</name>
    </ligand>
</feature>
<protein>
    <submittedName>
        <fullName evidence="2">Phosphoglycerate mutase</fullName>
    </submittedName>
</protein>
<dbReference type="GO" id="GO:0005737">
    <property type="term" value="C:cytoplasm"/>
    <property type="evidence" value="ECO:0007669"/>
    <property type="project" value="TreeGrafter"/>
</dbReference>
<dbReference type="EMBL" id="BOOI01000011">
    <property type="protein sequence ID" value="GIH83102.1"/>
    <property type="molecule type" value="Genomic_DNA"/>
</dbReference>
<gene>
    <name evidence="2" type="ORF">Pro02_15100</name>
</gene>
<evidence type="ECO:0000313" key="3">
    <source>
        <dbReference type="Proteomes" id="UP000655044"/>
    </source>
</evidence>
<dbReference type="CDD" id="cd07067">
    <property type="entry name" value="HP_PGM_like"/>
    <property type="match status" value="1"/>
</dbReference>
<dbReference type="AlphaFoldDB" id="A0A8J3WBS6"/>
<dbReference type="Pfam" id="PF00300">
    <property type="entry name" value="His_Phos_1"/>
    <property type="match status" value="1"/>
</dbReference>
<comment type="caution">
    <text evidence="2">The sequence shown here is derived from an EMBL/GenBank/DDBJ whole genome shotgun (WGS) entry which is preliminary data.</text>
</comment>
<evidence type="ECO:0000256" key="1">
    <source>
        <dbReference type="PIRSR" id="PIRSR613078-2"/>
    </source>
</evidence>
<dbReference type="InterPro" id="IPR013078">
    <property type="entry name" value="His_Pase_superF_clade-1"/>
</dbReference>
<dbReference type="PANTHER" id="PTHR48100:SF62">
    <property type="entry name" value="GLUCOSYL-3-PHOSPHOGLYCERATE PHOSPHATASE"/>
    <property type="match status" value="1"/>
</dbReference>
<reference evidence="2" key="1">
    <citation type="submission" date="2021-01" db="EMBL/GenBank/DDBJ databases">
        <title>Whole genome shotgun sequence of Planobispora rosea NBRC 15558.</title>
        <authorList>
            <person name="Komaki H."/>
            <person name="Tamura T."/>
        </authorList>
    </citation>
    <scope>NUCLEOTIDE SEQUENCE</scope>
    <source>
        <strain evidence="2">NBRC 15558</strain>
    </source>
</reference>
<organism evidence="2 3">
    <name type="scientific">Planobispora rosea</name>
    <dbReference type="NCBI Taxonomy" id="35762"/>
    <lineage>
        <taxon>Bacteria</taxon>
        <taxon>Bacillati</taxon>
        <taxon>Actinomycetota</taxon>
        <taxon>Actinomycetes</taxon>
        <taxon>Streptosporangiales</taxon>
        <taxon>Streptosporangiaceae</taxon>
        <taxon>Planobispora</taxon>
    </lineage>
</organism>
<accession>A0A8J3WBS6</accession>
<keyword evidence="3" id="KW-1185">Reference proteome</keyword>
<dbReference type="SUPFAM" id="SSF53254">
    <property type="entry name" value="Phosphoglycerate mutase-like"/>
    <property type="match status" value="1"/>
</dbReference>
<dbReference type="GO" id="GO:0016791">
    <property type="term" value="F:phosphatase activity"/>
    <property type="evidence" value="ECO:0007669"/>
    <property type="project" value="TreeGrafter"/>
</dbReference>
<dbReference type="InterPro" id="IPR050275">
    <property type="entry name" value="PGM_Phosphatase"/>
</dbReference>
<dbReference type="PANTHER" id="PTHR48100">
    <property type="entry name" value="BROAD-SPECIFICITY PHOSPHATASE YOR283W-RELATED"/>
    <property type="match status" value="1"/>
</dbReference>
<dbReference type="OrthoDB" id="5449373at2"/>
<sequence>MYPHRRCLSHEWCEFSSVKAGLGETGLDGTGLRGLAGGMPLTITAVRHGESESNVAFARAEAEGRAVVLGQPDGGVGLSELGRRQATALGRRLAQGDPQEVVWCSPYRRAVQTWELIAAELPEAPAVRFDSRLGDRRMGRLSGMNLAAIEQYYPEEVEVLLRRDHHHRPPAGESFADVAARVAEAVRDMRAECAGRRVLVVAHDAVVLMLRHVLAEAARAIEHVPIGNTSVSVWRSGELVIFNDVTHLGEMPA</sequence>
<name>A0A8J3WBS6_PLARO</name>
<dbReference type="Gene3D" id="3.40.50.1240">
    <property type="entry name" value="Phosphoglycerate mutase-like"/>
    <property type="match status" value="1"/>
</dbReference>
<dbReference type="Proteomes" id="UP000655044">
    <property type="component" value="Unassembled WGS sequence"/>
</dbReference>
<feature type="binding site" evidence="1">
    <location>
        <begin position="47"/>
        <end position="54"/>
    </location>
    <ligand>
        <name>substrate</name>
    </ligand>
</feature>
<dbReference type="SMART" id="SM00855">
    <property type="entry name" value="PGAM"/>
    <property type="match status" value="1"/>
</dbReference>
<dbReference type="InterPro" id="IPR029033">
    <property type="entry name" value="His_PPase_superfam"/>
</dbReference>
<feature type="binding site" evidence="1">
    <location>
        <position position="109"/>
    </location>
    <ligand>
        <name>substrate</name>
    </ligand>
</feature>
<proteinExistence type="predicted"/>
<evidence type="ECO:0000313" key="2">
    <source>
        <dbReference type="EMBL" id="GIH83102.1"/>
    </source>
</evidence>